<dbReference type="AlphaFoldDB" id="A0A6S9TNU1"/>
<evidence type="ECO:0000313" key="3">
    <source>
        <dbReference type="EMBL" id="CAE0757384.1"/>
    </source>
</evidence>
<reference evidence="2" key="1">
    <citation type="submission" date="2021-01" db="EMBL/GenBank/DDBJ databases">
        <authorList>
            <person name="Corre E."/>
            <person name="Pelletier E."/>
            <person name="Niang G."/>
            <person name="Scheremetjew M."/>
            <person name="Finn R."/>
            <person name="Kale V."/>
            <person name="Holt S."/>
            <person name="Cochrane G."/>
            <person name="Meng A."/>
            <person name="Brown T."/>
            <person name="Cohen L."/>
        </authorList>
    </citation>
    <scope>NUCLEOTIDE SEQUENCE</scope>
    <source>
        <strain evidence="2">CCMP645</strain>
    </source>
</reference>
<dbReference type="EMBL" id="HBIZ01016100">
    <property type="protein sequence ID" value="CAE0757383.1"/>
    <property type="molecule type" value="Transcribed_RNA"/>
</dbReference>
<keyword evidence="1" id="KW-0732">Signal</keyword>
<dbReference type="EMBL" id="HBIZ01016101">
    <property type="protein sequence ID" value="CAE0757384.1"/>
    <property type="molecule type" value="Transcribed_RNA"/>
</dbReference>
<protein>
    <recommendedName>
        <fullName evidence="4">Nucleotide-diphospho-sugar transferase domain-containing protein</fullName>
    </recommendedName>
</protein>
<evidence type="ECO:0000313" key="2">
    <source>
        <dbReference type="EMBL" id="CAE0757383.1"/>
    </source>
</evidence>
<gene>
    <name evidence="2" type="ORF">PCAR00345_LOCUS9977</name>
    <name evidence="3" type="ORF">PCAR00345_LOCUS9978</name>
</gene>
<organism evidence="2">
    <name type="scientific">Chrysotila carterae</name>
    <name type="common">Marine alga</name>
    <name type="synonym">Syracosphaera carterae</name>
    <dbReference type="NCBI Taxonomy" id="13221"/>
    <lineage>
        <taxon>Eukaryota</taxon>
        <taxon>Haptista</taxon>
        <taxon>Haptophyta</taxon>
        <taxon>Prymnesiophyceae</taxon>
        <taxon>Isochrysidales</taxon>
        <taxon>Isochrysidaceae</taxon>
        <taxon>Chrysotila</taxon>
    </lineage>
</organism>
<proteinExistence type="predicted"/>
<evidence type="ECO:0000256" key="1">
    <source>
        <dbReference type="SAM" id="SignalP"/>
    </source>
</evidence>
<name>A0A6S9TNU1_CHRCT</name>
<evidence type="ECO:0008006" key="4">
    <source>
        <dbReference type="Google" id="ProtNLM"/>
    </source>
</evidence>
<accession>A0A6S9TNU1</accession>
<feature type="signal peptide" evidence="1">
    <location>
        <begin position="1"/>
        <end position="32"/>
    </location>
</feature>
<feature type="chain" id="PRO_5036393578" description="Nucleotide-diphospho-sugar transferase domain-containing protein" evidence="1">
    <location>
        <begin position="33"/>
        <end position="539"/>
    </location>
</feature>
<sequence>MRKAVMFRHSSLHCFGCVLRLLLLAVLNYADCKCISVWDADDALAGENILLEFDLVHSPQAMRQSASPLHPLFLPQCVTTLMQAVARPSSSPFVLVSSAGSRYLHTAASTGFERTIFSSVSEKSSPLLFYHELSLDRLRGQNTASTERLLSSLLSARDACALDLFTAVPRLLQLLTSPHSCIDEFYRLAGHREPFEGDLRVKSGKLLVRKVASMYHAMKSLPLSTTMVWLDTDVVQTSPLDAAFAAFVRAYDLVYVPFSFCRYGLDDTCISDTLHPSPSEERTPLLSLLDARYRIDSGVLAMRVSAAALKWLRLLLAHYDGGAVAAAQACLCAAPGEARSSTCVKHVFSRNLYFDDLFVWTWHLHMQASKRRPLLRNFSLGWFATGSAKGCAKGCPGDQLLQAKLDSLDAKWTLTTDGSDPPGICACVAAADHVSPFNLYHYFVHYLGSGPYSSAFSVLTNTDKGRARPPEIIFARDQIDQSPGFFHKRLEALAAHRPKDCSWRFPGSSPALELWDAQARRKNEAAPAMERHGDWRARK</sequence>